<comment type="caution">
    <text evidence="1">The sequence shown here is derived from an EMBL/GenBank/DDBJ whole genome shotgun (WGS) entry which is preliminary data.</text>
</comment>
<proteinExistence type="predicted"/>
<reference evidence="1 2" key="1">
    <citation type="submission" date="2023-03" db="EMBL/GenBank/DDBJ databases">
        <title>Bacillus Genome Sequencing.</title>
        <authorList>
            <person name="Dunlap C."/>
        </authorList>
    </citation>
    <scope>NUCLEOTIDE SEQUENCE [LARGE SCALE GENOMIC DNA]</scope>
    <source>
        <strain evidence="1 2">NRS-1717</strain>
    </source>
</reference>
<dbReference type="EMBL" id="JARTFS010000016">
    <property type="protein sequence ID" value="MED4403364.1"/>
    <property type="molecule type" value="Genomic_DNA"/>
</dbReference>
<evidence type="ECO:0000313" key="1">
    <source>
        <dbReference type="EMBL" id="MED4403364.1"/>
    </source>
</evidence>
<accession>A0ABU6P1Z9</accession>
<dbReference type="RefSeq" id="WP_066235224.1">
    <property type="nucleotide sequence ID" value="NZ_JARTFQ010000001.1"/>
</dbReference>
<gene>
    <name evidence="1" type="ORF">P9271_18825</name>
</gene>
<dbReference type="Proteomes" id="UP001342826">
    <property type="component" value="Unassembled WGS sequence"/>
</dbReference>
<dbReference type="SUPFAM" id="SSF81301">
    <property type="entry name" value="Nucleotidyltransferase"/>
    <property type="match status" value="1"/>
</dbReference>
<evidence type="ECO:0008006" key="3">
    <source>
        <dbReference type="Google" id="ProtNLM"/>
    </source>
</evidence>
<dbReference type="InterPro" id="IPR043519">
    <property type="entry name" value="NT_sf"/>
</dbReference>
<dbReference type="GeneID" id="301143090"/>
<evidence type="ECO:0000313" key="2">
    <source>
        <dbReference type="Proteomes" id="UP001342826"/>
    </source>
</evidence>
<organism evidence="1 2">
    <name type="scientific">Metabacillus fastidiosus</name>
    <dbReference type="NCBI Taxonomy" id="1458"/>
    <lineage>
        <taxon>Bacteria</taxon>
        <taxon>Bacillati</taxon>
        <taxon>Bacillota</taxon>
        <taxon>Bacilli</taxon>
        <taxon>Bacillales</taxon>
        <taxon>Bacillaceae</taxon>
        <taxon>Metabacillus</taxon>
    </lineage>
</organism>
<name>A0ABU6P1Z9_9BACI</name>
<dbReference type="Gene3D" id="3.30.460.40">
    <property type="match status" value="1"/>
</dbReference>
<protein>
    <recommendedName>
        <fullName evidence="3">Nucleotidyl transferase AbiEii toxin, Type IV TA system</fullName>
    </recommendedName>
</protein>
<sequence>MESKLKHLNTVVNLLESENIQYSLGGSGLLYSLNLVHTVNDWDITLEIPADQLISLLRDYSIESFETGSYPYATDYKLRVIIEKTEFEFINKFSIYSNKGACSIPYSPTSIWNGIKISSPEAWYTAYVLMDKNEKADLLYGHLMKYGANDSIIRILKKQPLPEKLYNILDNFMRYS</sequence>
<keyword evidence="2" id="KW-1185">Reference proteome</keyword>